<dbReference type="PANTHER" id="PTHR10992:SF1002">
    <property type="entry name" value="SALICYLIC ACID-BINDING PROTEIN 2-LIKE"/>
    <property type="match status" value="1"/>
</dbReference>
<evidence type="ECO:0000313" key="2">
    <source>
        <dbReference type="EMBL" id="CAI0447010.1"/>
    </source>
</evidence>
<dbReference type="Gene3D" id="3.40.50.1820">
    <property type="entry name" value="alpha/beta hydrolase"/>
    <property type="match status" value="1"/>
</dbReference>
<dbReference type="GO" id="GO:0080031">
    <property type="term" value="F:methyl salicylate esterase activity"/>
    <property type="evidence" value="ECO:0007669"/>
    <property type="project" value="TreeGrafter"/>
</dbReference>
<organism evidence="2 3">
    <name type="scientific">Linum tenue</name>
    <dbReference type="NCBI Taxonomy" id="586396"/>
    <lineage>
        <taxon>Eukaryota</taxon>
        <taxon>Viridiplantae</taxon>
        <taxon>Streptophyta</taxon>
        <taxon>Embryophyta</taxon>
        <taxon>Tracheophyta</taxon>
        <taxon>Spermatophyta</taxon>
        <taxon>Magnoliopsida</taxon>
        <taxon>eudicotyledons</taxon>
        <taxon>Gunneridae</taxon>
        <taxon>Pentapetalae</taxon>
        <taxon>rosids</taxon>
        <taxon>fabids</taxon>
        <taxon>Malpighiales</taxon>
        <taxon>Linaceae</taxon>
        <taxon>Linum</taxon>
    </lineage>
</organism>
<dbReference type="GO" id="GO:0009694">
    <property type="term" value="P:jasmonic acid metabolic process"/>
    <property type="evidence" value="ECO:0007669"/>
    <property type="project" value="TreeGrafter"/>
</dbReference>
<accession>A0AAV0MKN8</accession>
<dbReference type="GO" id="GO:0080032">
    <property type="term" value="F:methyl jasmonate esterase activity"/>
    <property type="evidence" value="ECO:0007669"/>
    <property type="project" value="TreeGrafter"/>
</dbReference>
<dbReference type="AlphaFoldDB" id="A0AAV0MKN8"/>
<dbReference type="SUPFAM" id="SSF53474">
    <property type="entry name" value="alpha/beta-Hydrolases"/>
    <property type="match status" value="1"/>
</dbReference>
<gene>
    <name evidence="2" type="ORF">LITE_LOCUS29243</name>
</gene>
<evidence type="ECO:0000313" key="3">
    <source>
        <dbReference type="Proteomes" id="UP001154282"/>
    </source>
</evidence>
<name>A0AAV0MKN8_9ROSI</name>
<dbReference type="InterPro" id="IPR045889">
    <property type="entry name" value="MES/HNL"/>
</dbReference>
<dbReference type="GO" id="GO:0080030">
    <property type="term" value="F:methyl indole-3-acetate esterase activity"/>
    <property type="evidence" value="ECO:0007669"/>
    <property type="project" value="TreeGrafter"/>
</dbReference>
<comment type="caution">
    <text evidence="2">The sequence shown here is derived from an EMBL/GenBank/DDBJ whole genome shotgun (WGS) entry which is preliminary data.</text>
</comment>
<protein>
    <recommendedName>
        <fullName evidence="1">AB hydrolase-1 domain-containing protein</fullName>
    </recommendedName>
</protein>
<reference evidence="2" key="1">
    <citation type="submission" date="2022-08" db="EMBL/GenBank/DDBJ databases">
        <authorList>
            <person name="Gutierrez-Valencia J."/>
        </authorList>
    </citation>
    <scope>NUCLEOTIDE SEQUENCE</scope>
</reference>
<dbReference type="EMBL" id="CAMGYJ010000007">
    <property type="protein sequence ID" value="CAI0447010.1"/>
    <property type="molecule type" value="Genomic_DNA"/>
</dbReference>
<dbReference type="Pfam" id="PF12697">
    <property type="entry name" value="Abhydrolase_6"/>
    <property type="match status" value="1"/>
</dbReference>
<proteinExistence type="predicted"/>
<dbReference type="PANTHER" id="PTHR10992">
    <property type="entry name" value="METHYLESTERASE FAMILY MEMBER"/>
    <property type="match status" value="1"/>
</dbReference>
<keyword evidence="3" id="KW-1185">Reference proteome</keyword>
<sequence length="233" mass="25740">MLPLLSSAGHNVTAIDLAASGIDPQQIDAVRTFSQYSQPLRDYLASLPPAEKVVLVAHSFGGLAAAQAMEIFPGRISVAVFIAAFMPGPSYSASTLFQEVYLNQEGPQLDNRFTYENGPNNPPTTLTFGPNYLLRNLYNLSPIQDWALATTLVRPTRFFDVQEIVLTQSNYGSVKRVFIATDVDFDVPRQFQERIISQTPPDELHQILGSDHVPMASRPLELRNCLLAIGGRY</sequence>
<dbReference type="Proteomes" id="UP001154282">
    <property type="component" value="Unassembled WGS sequence"/>
</dbReference>
<dbReference type="InterPro" id="IPR000073">
    <property type="entry name" value="AB_hydrolase_1"/>
</dbReference>
<dbReference type="GO" id="GO:0009696">
    <property type="term" value="P:salicylic acid metabolic process"/>
    <property type="evidence" value="ECO:0007669"/>
    <property type="project" value="TreeGrafter"/>
</dbReference>
<dbReference type="InterPro" id="IPR029058">
    <property type="entry name" value="AB_hydrolase_fold"/>
</dbReference>
<feature type="domain" description="AB hydrolase-1" evidence="1">
    <location>
        <begin position="5"/>
        <end position="221"/>
    </location>
</feature>
<evidence type="ECO:0000259" key="1">
    <source>
        <dbReference type="Pfam" id="PF12697"/>
    </source>
</evidence>